<dbReference type="SUPFAM" id="SSF53448">
    <property type="entry name" value="Nucleotide-diphospho-sugar transferases"/>
    <property type="match status" value="1"/>
</dbReference>
<proteinExistence type="predicted"/>
<reference evidence="3" key="1">
    <citation type="submission" date="2022-12" db="EMBL/GenBank/DDBJ databases">
        <title>Clostridium sp. nov., isolated from industrial wastewater.</title>
        <authorList>
            <person name="Jiayan W."/>
        </authorList>
    </citation>
    <scope>NUCLEOTIDE SEQUENCE</scope>
    <source>
        <strain evidence="3">ZC22-4</strain>
    </source>
</reference>
<dbReference type="RefSeq" id="WP_268062011.1">
    <property type="nucleotide sequence ID" value="NZ_JAPQFJ010000014.1"/>
</dbReference>
<dbReference type="InterPro" id="IPR001173">
    <property type="entry name" value="Glyco_trans_2-like"/>
</dbReference>
<dbReference type="PANTHER" id="PTHR22916:SF3">
    <property type="entry name" value="UDP-GLCNAC:BETAGAL BETA-1,3-N-ACETYLGLUCOSAMINYLTRANSFERASE-LIKE PROTEIN 1"/>
    <property type="match status" value="1"/>
</dbReference>
<organism evidence="3 4">
    <name type="scientific">Clostridium brassicae</name>
    <dbReference type="NCBI Taxonomy" id="2999072"/>
    <lineage>
        <taxon>Bacteria</taxon>
        <taxon>Bacillati</taxon>
        <taxon>Bacillota</taxon>
        <taxon>Clostridia</taxon>
        <taxon>Eubacteriales</taxon>
        <taxon>Clostridiaceae</taxon>
        <taxon>Clostridium</taxon>
    </lineage>
</organism>
<comment type="caution">
    <text evidence="3">The sequence shown here is derived from an EMBL/GenBank/DDBJ whole genome shotgun (WGS) entry which is preliminary data.</text>
</comment>
<dbReference type="InterPro" id="IPR029044">
    <property type="entry name" value="Nucleotide-diphossugar_trans"/>
</dbReference>
<dbReference type="EMBL" id="JAPQFJ010000014">
    <property type="protein sequence ID" value="MCY6959580.1"/>
    <property type="molecule type" value="Genomic_DNA"/>
</dbReference>
<keyword evidence="3" id="KW-0808">Transferase</keyword>
<dbReference type="PROSITE" id="PS50293">
    <property type="entry name" value="TPR_REGION"/>
    <property type="match status" value="1"/>
</dbReference>
<accession>A0ABT4DB95</accession>
<feature type="domain" description="Glycosyltransferase 2-like" evidence="2">
    <location>
        <begin position="3"/>
        <end position="139"/>
    </location>
</feature>
<dbReference type="Gene3D" id="3.90.550.10">
    <property type="entry name" value="Spore Coat Polysaccharide Biosynthesis Protein SpsA, Chain A"/>
    <property type="match status" value="1"/>
</dbReference>
<feature type="repeat" description="TPR" evidence="1">
    <location>
        <begin position="275"/>
        <end position="308"/>
    </location>
</feature>
<evidence type="ECO:0000313" key="3">
    <source>
        <dbReference type="EMBL" id="MCY6959580.1"/>
    </source>
</evidence>
<evidence type="ECO:0000259" key="2">
    <source>
        <dbReference type="Pfam" id="PF00535"/>
    </source>
</evidence>
<dbReference type="Gene3D" id="1.25.40.10">
    <property type="entry name" value="Tetratricopeptide repeat domain"/>
    <property type="match status" value="1"/>
</dbReference>
<keyword evidence="4" id="KW-1185">Reference proteome</keyword>
<dbReference type="InterPro" id="IPR019734">
    <property type="entry name" value="TPR_rpt"/>
</dbReference>
<keyword evidence="1" id="KW-0802">TPR repeat</keyword>
<dbReference type="PROSITE" id="PS50005">
    <property type="entry name" value="TPR"/>
    <property type="match status" value="1"/>
</dbReference>
<gene>
    <name evidence="3" type="ORF">OW729_13250</name>
</gene>
<dbReference type="InterPro" id="IPR011990">
    <property type="entry name" value="TPR-like_helical_dom_sf"/>
</dbReference>
<dbReference type="EC" id="2.4.-.-" evidence="3"/>
<dbReference type="SUPFAM" id="SSF48452">
    <property type="entry name" value="TPR-like"/>
    <property type="match status" value="1"/>
</dbReference>
<evidence type="ECO:0000313" key="4">
    <source>
        <dbReference type="Proteomes" id="UP001144612"/>
    </source>
</evidence>
<evidence type="ECO:0000256" key="1">
    <source>
        <dbReference type="PROSITE-ProRule" id="PRU00339"/>
    </source>
</evidence>
<dbReference type="SMART" id="SM00028">
    <property type="entry name" value="TPR"/>
    <property type="match status" value="2"/>
</dbReference>
<dbReference type="GO" id="GO:0016757">
    <property type="term" value="F:glycosyltransferase activity"/>
    <property type="evidence" value="ECO:0007669"/>
    <property type="project" value="UniProtKB-KW"/>
</dbReference>
<protein>
    <submittedName>
        <fullName evidence="3">Glycosyltransferase</fullName>
        <ecNumber evidence="3">2.4.-.-</ecNumber>
    </submittedName>
</protein>
<keyword evidence="3" id="KW-0328">Glycosyltransferase</keyword>
<sequence length="373" mass="44080">MVTIIIPTFNSKKYIIQAVESVLDQTYKDIEVIVVDDGSTDGTCEKLEKYRDEIKYYYKENGGVASARNFGILKAKGDYICFLDADDIYEKDKLKEQVRFLQDNPQIDVVYNDIQVEDEKLNYINTLKSEGVYNDREDFLSMMLIRQIIPGPASIMFRRRCIEDGLKYNEEYTNAEDYDFTLRLAEKFNFAYIPKSLYVYRRHQNNLTNNHKKQFDNEIEIIKKIGIEKIKNIVWQSSFDELEKKQLFSKILIKIREWQKAKEVLIGILKYEKIAAVYFFLGNCYYFLQSYEEAKEYYENAIKLNPNMAEAYNNLGCALSSYNSTYAIDMFKKALNIRPGYMDAEININKVNEKNTDYKLTERELRKTLTMYK</sequence>
<dbReference type="Pfam" id="PF00515">
    <property type="entry name" value="TPR_1"/>
    <property type="match status" value="1"/>
</dbReference>
<dbReference type="PANTHER" id="PTHR22916">
    <property type="entry name" value="GLYCOSYLTRANSFERASE"/>
    <property type="match status" value="1"/>
</dbReference>
<dbReference type="Pfam" id="PF00535">
    <property type="entry name" value="Glycos_transf_2"/>
    <property type="match status" value="1"/>
</dbReference>
<dbReference type="Proteomes" id="UP001144612">
    <property type="component" value="Unassembled WGS sequence"/>
</dbReference>
<name>A0ABT4DB95_9CLOT</name>